<reference evidence="1" key="1">
    <citation type="journal article" date="2020" name="Stud. Mycol.">
        <title>101 Dothideomycetes genomes: a test case for predicting lifestyles and emergence of pathogens.</title>
        <authorList>
            <person name="Haridas S."/>
            <person name="Albert R."/>
            <person name="Binder M."/>
            <person name="Bloem J."/>
            <person name="Labutti K."/>
            <person name="Salamov A."/>
            <person name="Andreopoulos B."/>
            <person name="Baker S."/>
            <person name="Barry K."/>
            <person name="Bills G."/>
            <person name="Bluhm B."/>
            <person name="Cannon C."/>
            <person name="Castanera R."/>
            <person name="Culley D."/>
            <person name="Daum C."/>
            <person name="Ezra D."/>
            <person name="Gonzalez J."/>
            <person name="Henrissat B."/>
            <person name="Kuo A."/>
            <person name="Liang C."/>
            <person name="Lipzen A."/>
            <person name="Lutzoni F."/>
            <person name="Magnuson J."/>
            <person name="Mondo S."/>
            <person name="Nolan M."/>
            <person name="Ohm R."/>
            <person name="Pangilinan J."/>
            <person name="Park H.-J."/>
            <person name="Ramirez L."/>
            <person name="Alfaro M."/>
            <person name="Sun H."/>
            <person name="Tritt A."/>
            <person name="Yoshinaga Y."/>
            <person name="Zwiers L.-H."/>
            <person name="Turgeon B."/>
            <person name="Goodwin S."/>
            <person name="Spatafora J."/>
            <person name="Crous P."/>
            <person name="Grigoriev I."/>
        </authorList>
    </citation>
    <scope>NUCLEOTIDE SEQUENCE</scope>
    <source>
        <strain evidence="1">CBS 116005</strain>
    </source>
</reference>
<evidence type="ECO:0000313" key="2">
    <source>
        <dbReference type="Proteomes" id="UP000799436"/>
    </source>
</evidence>
<evidence type="ECO:0000313" key="1">
    <source>
        <dbReference type="EMBL" id="KAF2770873.1"/>
    </source>
</evidence>
<dbReference type="OrthoDB" id="10509780at2759"/>
<dbReference type="Proteomes" id="UP000799436">
    <property type="component" value="Unassembled WGS sequence"/>
</dbReference>
<proteinExistence type="predicted"/>
<organism evidence="1 2">
    <name type="scientific">Teratosphaeria nubilosa</name>
    <dbReference type="NCBI Taxonomy" id="161662"/>
    <lineage>
        <taxon>Eukaryota</taxon>
        <taxon>Fungi</taxon>
        <taxon>Dikarya</taxon>
        <taxon>Ascomycota</taxon>
        <taxon>Pezizomycotina</taxon>
        <taxon>Dothideomycetes</taxon>
        <taxon>Dothideomycetidae</taxon>
        <taxon>Mycosphaerellales</taxon>
        <taxon>Teratosphaeriaceae</taxon>
        <taxon>Teratosphaeria</taxon>
    </lineage>
</organism>
<gene>
    <name evidence="1" type="ORF">EJ03DRAFT_56898</name>
</gene>
<name>A0A6G1LD58_9PEZI</name>
<accession>A0A6G1LD58</accession>
<protein>
    <submittedName>
        <fullName evidence="1">Uncharacterized protein</fullName>
    </submittedName>
</protein>
<dbReference type="AlphaFoldDB" id="A0A6G1LD58"/>
<keyword evidence="2" id="KW-1185">Reference proteome</keyword>
<sequence>MAPMTRASLKAGRGNAVQNNAMHEVAATPVATVPTATAKVDTPVQSGTHNAAAQATPKKLRLVHNCTCADAKGTGKDANKKNGLFTPLTSDALNQAHLNTAARRPVAKWVEAEIYHNEPNRANQRINKALKDLRVTHRANQRLNKSMHEYRVRRRAGQRMAAAIKADRNARLQRLAAGALALIAAQRRK</sequence>
<dbReference type="EMBL" id="ML995823">
    <property type="protein sequence ID" value="KAF2770873.1"/>
    <property type="molecule type" value="Genomic_DNA"/>
</dbReference>